<feature type="transmembrane region" description="Helical" evidence="5">
    <location>
        <begin position="44"/>
        <end position="63"/>
    </location>
</feature>
<evidence type="ECO:0000259" key="6">
    <source>
        <dbReference type="PROSITE" id="PS50262"/>
    </source>
</evidence>
<dbReference type="EMBL" id="DS985274">
    <property type="protein sequence ID" value="EDV19398.1"/>
    <property type="molecule type" value="Genomic_DNA"/>
</dbReference>
<evidence type="ECO:0000256" key="3">
    <source>
        <dbReference type="ARBA" id="ARBA00022989"/>
    </source>
</evidence>
<feature type="non-terminal residue" evidence="7">
    <location>
        <position position="1"/>
    </location>
</feature>
<dbReference type="Pfam" id="PF00001">
    <property type="entry name" value="7tm_1"/>
    <property type="match status" value="1"/>
</dbReference>
<dbReference type="Proteomes" id="UP000009022">
    <property type="component" value="Unassembled WGS sequence"/>
</dbReference>
<dbReference type="GeneID" id="6759326"/>
<dbReference type="GO" id="GO:0004930">
    <property type="term" value="F:G protein-coupled receptor activity"/>
    <property type="evidence" value="ECO:0007669"/>
    <property type="project" value="InterPro"/>
</dbReference>
<dbReference type="RefSeq" id="XP_002118087.1">
    <property type="nucleotide sequence ID" value="XM_002118051.1"/>
</dbReference>
<dbReference type="PANTHER" id="PTHR45698">
    <property type="entry name" value="TRACE AMINE-ASSOCIATED RECEPTOR 19N-RELATED"/>
    <property type="match status" value="1"/>
</dbReference>
<feature type="transmembrane region" description="Helical" evidence="5">
    <location>
        <begin position="6"/>
        <end position="23"/>
    </location>
</feature>
<proteinExistence type="predicted"/>
<dbReference type="InParanoid" id="B3SCY1"/>
<evidence type="ECO:0000256" key="1">
    <source>
        <dbReference type="ARBA" id="ARBA00004370"/>
    </source>
</evidence>
<dbReference type="HOGENOM" id="CLU_2115078_0_0_1"/>
<dbReference type="KEGG" id="tad:TRIADDRAFT_6910"/>
<evidence type="ECO:0000256" key="2">
    <source>
        <dbReference type="ARBA" id="ARBA00022692"/>
    </source>
</evidence>
<name>B3SCY1_TRIAD</name>
<accession>B3SCY1</accession>
<keyword evidence="8" id="KW-1185">Reference proteome</keyword>
<dbReference type="AlphaFoldDB" id="B3SCY1"/>
<dbReference type="GO" id="GO:0016020">
    <property type="term" value="C:membrane"/>
    <property type="evidence" value="ECO:0007669"/>
    <property type="project" value="UniProtKB-SubCell"/>
</dbReference>
<evidence type="ECO:0000313" key="8">
    <source>
        <dbReference type="Proteomes" id="UP000009022"/>
    </source>
</evidence>
<dbReference type="PANTHER" id="PTHR45698:SF1">
    <property type="entry name" value="TRACE AMINE-ASSOCIATED RECEPTOR 13C-LIKE"/>
    <property type="match status" value="1"/>
</dbReference>
<keyword evidence="3 5" id="KW-1133">Transmembrane helix</keyword>
<dbReference type="CTD" id="6759326"/>
<dbReference type="PhylomeDB" id="B3SCY1"/>
<reference evidence="7 8" key="1">
    <citation type="journal article" date="2008" name="Nature">
        <title>The Trichoplax genome and the nature of placozoans.</title>
        <authorList>
            <person name="Srivastava M."/>
            <person name="Begovic E."/>
            <person name="Chapman J."/>
            <person name="Putnam N.H."/>
            <person name="Hellsten U."/>
            <person name="Kawashima T."/>
            <person name="Kuo A."/>
            <person name="Mitros T."/>
            <person name="Salamov A."/>
            <person name="Carpenter M.L."/>
            <person name="Signorovitch A.Y."/>
            <person name="Moreno M.A."/>
            <person name="Kamm K."/>
            <person name="Grimwood J."/>
            <person name="Schmutz J."/>
            <person name="Shapiro H."/>
            <person name="Grigoriev I.V."/>
            <person name="Buss L.W."/>
            <person name="Schierwater B."/>
            <person name="Dellaporta S.L."/>
            <person name="Rokhsar D.S."/>
        </authorList>
    </citation>
    <scope>NUCLEOTIDE SEQUENCE [LARGE SCALE GENOMIC DNA]</scope>
    <source>
        <strain evidence="7 8">Grell-BS-1999</strain>
    </source>
</reference>
<dbReference type="SUPFAM" id="SSF81321">
    <property type="entry name" value="Family A G protein-coupled receptor-like"/>
    <property type="match status" value="1"/>
</dbReference>
<keyword evidence="4 5" id="KW-0472">Membrane</keyword>
<feature type="domain" description="G-protein coupled receptors family 1 profile" evidence="6">
    <location>
        <begin position="1"/>
        <end position="100"/>
    </location>
</feature>
<dbReference type="InterPro" id="IPR000276">
    <property type="entry name" value="GPCR_Rhodpsn"/>
</dbReference>
<feature type="transmembrane region" description="Helical" evidence="5">
    <location>
        <begin position="83"/>
        <end position="102"/>
    </location>
</feature>
<evidence type="ECO:0000313" key="7">
    <source>
        <dbReference type="EMBL" id="EDV19398.1"/>
    </source>
</evidence>
<dbReference type="PRINTS" id="PR00237">
    <property type="entry name" value="GPCRRHODOPSN"/>
</dbReference>
<evidence type="ECO:0000256" key="4">
    <source>
        <dbReference type="ARBA" id="ARBA00023136"/>
    </source>
</evidence>
<organism evidence="7 8">
    <name type="scientific">Trichoplax adhaerens</name>
    <name type="common">Trichoplax reptans</name>
    <dbReference type="NCBI Taxonomy" id="10228"/>
    <lineage>
        <taxon>Eukaryota</taxon>
        <taxon>Metazoa</taxon>
        <taxon>Placozoa</taxon>
        <taxon>Uniplacotomia</taxon>
        <taxon>Trichoplacea</taxon>
        <taxon>Trichoplacidae</taxon>
        <taxon>Trichoplax</taxon>
    </lineage>
</organism>
<dbReference type="OrthoDB" id="5987936at2759"/>
<keyword evidence="2 5" id="KW-0812">Transmembrane</keyword>
<dbReference type="Gene3D" id="1.20.1070.10">
    <property type="entry name" value="Rhodopsin 7-helix transmembrane proteins"/>
    <property type="match status" value="1"/>
</dbReference>
<protein>
    <recommendedName>
        <fullName evidence="6">G-protein coupled receptors family 1 profile domain-containing protein</fullName>
    </recommendedName>
</protein>
<dbReference type="InterPro" id="IPR017452">
    <property type="entry name" value="GPCR_Rhodpsn_7TM"/>
</dbReference>
<feature type="non-terminal residue" evidence="7">
    <location>
        <position position="115"/>
    </location>
</feature>
<evidence type="ECO:0000256" key="5">
    <source>
        <dbReference type="SAM" id="Phobius"/>
    </source>
</evidence>
<gene>
    <name evidence="7" type="ORF">TRIADDRAFT_6910</name>
</gene>
<dbReference type="PROSITE" id="PS50262">
    <property type="entry name" value="G_PROTEIN_RECEP_F1_2"/>
    <property type="match status" value="1"/>
</dbReference>
<comment type="subcellular location">
    <subcellularLocation>
        <location evidence="1">Membrane</location>
    </subcellularLocation>
</comment>
<sequence>ITRVFLPAAIIILIYCDCARRIWSTTVLRQSSIRSNRDVKIRKRVTLMVCTSAIVFLMCWLPNEIYFTLINFGLARLESVGHRSAKTLIILNSCLNPFIYFATNSKYRLAIRQAF</sequence>